<feature type="domain" description="WDR5-like beta-propeller" evidence="6">
    <location>
        <begin position="37"/>
        <end position="360"/>
    </location>
</feature>
<evidence type="ECO:0000256" key="2">
    <source>
        <dbReference type="ARBA" id="ARBA00022574"/>
    </source>
</evidence>
<dbReference type="InterPro" id="IPR059122">
    <property type="entry name" value="Beta-prop_WDR5-like"/>
</dbReference>
<feature type="repeat" description="WD" evidence="4">
    <location>
        <begin position="38"/>
        <end position="79"/>
    </location>
</feature>
<proteinExistence type="inferred from homology"/>
<dbReference type="CDD" id="cd00200">
    <property type="entry name" value="WD40"/>
    <property type="match status" value="1"/>
</dbReference>
<evidence type="ECO:0000256" key="4">
    <source>
        <dbReference type="PROSITE-ProRule" id="PRU00221"/>
    </source>
</evidence>
<dbReference type="PROSITE" id="PS50082">
    <property type="entry name" value="WD_REPEATS_2"/>
    <property type="match status" value="6"/>
</dbReference>
<keyword evidence="3" id="KW-0677">Repeat</keyword>
<dbReference type="GeneTree" id="ENSGT00940000154143"/>
<keyword evidence="2 4" id="KW-0853">WD repeat</keyword>
<reference evidence="7" key="1">
    <citation type="submission" date="2025-08" db="UniProtKB">
        <authorList>
            <consortium name="Ensembl"/>
        </authorList>
    </citation>
    <scope>IDENTIFICATION</scope>
</reference>
<dbReference type="PRINTS" id="PR00320">
    <property type="entry name" value="GPROTEINBRPT"/>
</dbReference>
<dbReference type="PIRSF" id="PIRSF002394">
    <property type="entry name" value="GN-bd_beta"/>
    <property type="match status" value="1"/>
</dbReference>
<dbReference type="Proteomes" id="UP000694557">
    <property type="component" value="Unassembled WGS sequence"/>
</dbReference>
<feature type="compositionally biased region" description="Basic and acidic residues" evidence="5">
    <location>
        <begin position="1"/>
        <end position="12"/>
    </location>
</feature>
<dbReference type="InterPro" id="IPR001680">
    <property type="entry name" value="WD40_rpt"/>
</dbReference>
<name>A0A8C7DUF8_ONCKI</name>
<accession>A0A8C7DUF8</accession>
<feature type="repeat" description="WD" evidence="4">
    <location>
        <begin position="207"/>
        <end position="248"/>
    </location>
</feature>
<dbReference type="SMART" id="SM00320">
    <property type="entry name" value="WD40"/>
    <property type="match status" value="7"/>
</dbReference>
<keyword evidence="8" id="KW-1185">Reference proteome</keyword>
<comment type="similarity">
    <text evidence="1">Belongs to the WD repeat WDR5/wds family.</text>
</comment>
<sequence>MATEEKKPETEATKTSSASASQSKSAPVKPNYTLKFTLAGHTKAVSSVKFSPSGEWLASSSADKLIKIWGAYDGKFEKTISGHKLGISDVAWSSDSNLLVSASDDKTLKIWDVSSGKCLKTLKGHSNYVFCCNFNPQSNLIVSGSFDESVRIWDVKTGKCLKTLPAHSDPVSAVHFNRDGSLIVSSSYDGLCRIWDTASGQCLKTLIDDDNPPVSFVKFSPNGKYILAATLDNTLKLWDYSKGKVRYAFMFQPWCCGMLLIQMFQFSSVSVLLSFQCLKTYTGHKNEKYCIFANFSVTGGKWIVSGSEDNMVYIWNLQTKEIVQKLQGHTDVVISTACHPTENIIASAALENDKTIKLWRSDC</sequence>
<dbReference type="InterPro" id="IPR036322">
    <property type="entry name" value="WD40_repeat_dom_sf"/>
</dbReference>
<feature type="compositionally biased region" description="Low complexity" evidence="5">
    <location>
        <begin position="13"/>
        <end position="26"/>
    </location>
</feature>
<evidence type="ECO:0000256" key="3">
    <source>
        <dbReference type="ARBA" id="ARBA00022737"/>
    </source>
</evidence>
<dbReference type="Ensembl" id="ENSOKIT00005019973.1">
    <property type="protein sequence ID" value="ENSOKIP00005018734.1"/>
    <property type="gene ID" value="ENSOKIG00005008258.1"/>
</dbReference>
<protein>
    <recommendedName>
        <fullName evidence="6">WDR5-like beta-propeller domain-containing protein</fullName>
    </recommendedName>
</protein>
<feature type="repeat" description="WD" evidence="4">
    <location>
        <begin position="80"/>
        <end position="121"/>
    </location>
</feature>
<reference evidence="7" key="2">
    <citation type="submission" date="2025-09" db="UniProtKB">
        <authorList>
            <consortium name="Ensembl"/>
        </authorList>
    </citation>
    <scope>IDENTIFICATION</scope>
</reference>
<feature type="repeat" description="WD" evidence="4">
    <location>
        <begin position="122"/>
        <end position="163"/>
    </location>
</feature>
<dbReference type="PROSITE" id="PS50294">
    <property type="entry name" value="WD_REPEATS_REGION"/>
    <property type="match status" value="5"/>
</dbReference>
<dbReference type="PANTHER" id="PTHR22847">
    <property type="entry name" value="WD40 REPEAT PROTEIN"/>
    <property type="match status" value="1"/>
</dbReference>
<evidence type="ECO:0000259" key="6">
    <source>
        <dbReference type="Pfam" id="PF25175"/>
    </source>
</evidence>
<dbReference type="InterPro" id="IPR015943">
    <property type="entry name" value="WD40/YVTN_repeat-like_dom_sf"/>
</dbReference>
<feature type="region of interest" description="Disordered" evidence="5">
    <location>
        <begin position="1"/>
        <end position="27"/>
    </location>
</feature>
<dbReference type="InterPro" id="IPR020472">
    <property type="entry name" value="WD40_PAC1"/>
</dbReference>
<dbReference type="SUPFAM" id="SSF50978">
    <property type="entry name" value="WD40 repeat-like"/>
    <property type="match status" value="1"/>
</dbReference>
<dbReference type="Pfam" id="PF25175">
    <property type="entry name" value="Beta-prop_WDR5"/>
    <property type="match status" value="1"/>
</dbReference>
<evidence type="ECO:0000256" key="1">
    <source>
        <dbReference type="ARBA" id="ARBA00007636"/>
    </source>
</evidence>
<organism evidence="7 8">
    <name type="scientific">Oncorhynchus kisutch</name>
    <name type="common">Coho salmon</name>
    <name type="synonym">Salmo kisutch</name>
    <dbReference type="NCBI Taxonomy" id="8019"/>
    <lineage>
        <taxon>Eukaryota</taxon>
        <taxon>Metazoa</taxon>
        <taxon>Chordata</taxon>
        <taxon>Craniata</taxon>
        <taxon>Vertebrata</taxon>
        <taxon>Euteleostomi</taxon>
        <taxon>Actinopterygii</taxon>
        <taxon>Neopterygii</taxon>
        <taxon>Teleostei</taxon>
        <taxon>Protacanthopterygii</taxon>
        <taxon>Salmoniformes</taxon>
        <taxon>Salmonidae</taxon>
        <taxon>Salmoninae</taxon>
        <taxon>Oncorhynchus</taxon>
    </lineage>
</organism>
<dbReference type="AlphaFoldDB" id="A0A8C7DUF8"/>
<gene>
    <name evidence="7" type="primary">LOC109868270</name>
</gene>
<dbReference type="PANTHER" id="PTHR22847:SF637">
    <property type="entry name" value="WD REPEAT DOMAIN 5B"/>
    <property type="match status" value="1"/>
</dbReference>
<dbReference type="GO" id="GO:0042393">
    <property type="term" value="F:histone binding"/>
    <property type="evidence" value="ECO:0007669"/>
    <property type="project" value="TreeGrafter"/>
</dbReference>
<feature type="repeat" description="WD" evidence="4">
    <location>
        <begin position="281"/>
        <end position="325"/>
    </location>
</feature>
<evidence type="ECO:0000256" key="5">
    <source>
        <dbReference type="SAM" id="MobiDB-lite"/>
    </source>
</evidence>
<dbReference type="PROSITE" id="PS00678">
    <property type="entry name" value="WD_REPEATS_1"/>
    <property type="match status" value="4"/>
</dbReference>
<dbReference type="InterPro" id="IPR019775">
    <property type="entry name" value="WD40_repeat_CS"/>
</dbReference>
<dbReference type="Gene3D" id="2.130.10.10">
    <property type="entry name" value="YVTN repeat-like/Quinoprotein amine dehydrogenase"/>
    <property type="match status" value="1"/>
</dbReference>
<dbReference type="GO" id="GO:0048188">
    <property type="term" value="C:Set1C/COMPASS complex"/>
    <property type="evidence" value="ECO:0007669"/>
    <property type="project" value="TreeGrafter"/>
</dbReference>
<feature type="repeat" description="WD" evidence="4">
    <location>
        <begin position="164"/>
        <end position="205"/>
    </location>
</feature>
<dbReference type="FunFam" id="2.130.10.10:FF:002803">
    <property type="entry name" value="WD repeat domain 5"/>
    <property type="match status" value="1"/>
</dbReference>
<evidence type="ECO:0000313" key="7">
    <source>
        <dbReference type="Ensembl" id="ENSOKIP00005018734.1"/>
    </source>
</evidence>
<evidence type="ECO:0000313" key="8">
    <source>
        <dbReference type="Proteomes" id="UP000694557"/>
    </source>
</evidence>